<gene>
    <name evidence="2" type="ORF">P0Y48_01670</name>
</gene>
<keyword evidence="1" id="KW-1133">Transmembrane helix</keyword>
<name>A0AAJ5W1C8_9MICO</name>
<dbReference type="EMBL" id="CP119321">
    <property type="protein sequence ID" value="WEK13947.1"/>
    <property type="molecule type" value="Genomic_DNA"/>
</dbReference>
<reference evidence="2" key="1">
    <citation type="submission" date="2023-03" db="EMBL/GenBank/DDBJ databases">
        <title>Andean soil-derived lignocellulolytic bacterial consortium as a source of novel taxa and putative plastic-active enzymes.</title>
        <authorList>
            <person name="Diaz-Garcia L."/>
            <person name="Chuvochina M."/>
            <person name="Feuerriegel G."/>
            <person name="Bunk B."/>
            <person name="Sproer C."/>
            <person name="Streit W.R."/>
            <person name="Rodriguez L.M."/>
            <person name="Overmann J."/>
            <person name="Jimenez D.J."/>
        </authorList>
    </citation>
    <scope>NUCLEOTIDE SEQUENCE</scope>
    <source>
        <strain evidence="2">MAG 4610</strain>
    </source>
</reference>
<protein>
    <submittedName>
        <fullName evidence="2">Uncharacterized protein</fullName>
    </submittedName>
</protein>
<proteinExistence type="predicted"/>
<evidence type="ECO:0000313" key="3">
    <source>
        <dbReference type="Proteomes" id="UP001213972"/>
    </source>
</evidence>
<sequence>MERERQGVRRVTRRQRALRGTASSAVAVTVTATAHTLAGGGAPAWWLLLAVTLLASPIAVVLVGRRPSLRGTVAAAIVSQAALHAAFAAVGTGGASVTTTPHHALPALSPVSVSHLHLDAPMIVAHVLAAAATVLLLQYGERALRRIARGIRRLLTRALPTLDIPVARAARSTPAGALPRPVFLSALSRRGPPALAR</sequence>
<dbReference type="Proteomes" id="UP001213972">
    <property type="component" value="Chromosome"/>
</dbReference>
<organism evidence="2 3">
    <name type="scientific">Candidatus Microbacterium phytovorans</name>
    <dbReference type="NCBI Taxonomy" id="3121374"/>
    <lineage>
        <taxon>Bacteria</taxon>
        <taxon>Bacillati</taxon>
        <taxon>Actinomycetota</taxon>
        <taxon>Actinomycetes</taxon>
        <taxon>Micrococcales</taxon>
        <taxon>Microbacteriaceae</taxon>
        <taxon>Microbacterium</taxon>
    </lineage>
</organism>
<feature type="transmembrane region" description="Helical" evidence="1">
    <location>
        <begin position="118"/>
        <end position="139"/>
    </location>
</feature>
<feature type="transmembrane region" description="Helical" evidence="1">
    <location>
        <begin position="75"/>
        <end position="98"/>
    </location>
</feature>
<feature type="transmembrane region" description="Helical" evidence="1">
    <location>
        <begin position="21"/>
        <end position="38"/>
    </location>
</feature>
<keyword evidence="1" id="KW-0472">Membrane</keyword>
<evidence type="ECO:0000256" key="1">
    <source>
        <dbReference type="SAM" id="Phobius"/>
    </source>
</evidence>
<accession>A0AAJ5W1C8</accession>
<dbReference type="AlphaFoldDB" id="A0AAJ5W1C8"/>
<evidence type="ECO:0000313" key="2">
    <source>
        <dbReference type="EMBL" id="WEK13947.1"/>
    </source>
</evidence>
<feature type="transmembrane region" description="Helical" evidence="1">
    <location>
        <begin position="44"/>
        <end position="63"/>
    </location>
</feature>
<keyword evidence="1" id="KW-0812">Transmembrane</keyword>